<dbReference type="Proteomes" id="UP000317036">
    <property type="component" value="Unassembled WGS sequence"/>
</dbReference>
<keyword evidence="1" id="KW-1133">Transmembrane helix</keyword>
<reference evidence="3 4" key="1">
    <citation type="submission" date="2019-07" db="EMBL/GenBank/DDBJ databases">
        <authorList>
            <person name="Kim J."/>
        </authorList>
    </citation>
    <scope>NUCLEOTIDE SEQUENCE [LARGE SCALE GENOMIC DNA]</scope>
    <source>
        <strain evidence="3 4">JC52</strain>
    </source>
</reference>
<dbReference type="InterPro" id="IPR015050">
    <property type="entry name" value="BofC_C"/>
</dbReference>
<feature type="transmembrane region" description="Helical" evidence="1">
    <location>
        <begin position="24"/>
        <end position="43"/>
    </location>
</feature>
<keyword evidence="4" id="KW-1185">Reference proteome</keyword>
<proteinExistence type="predicted"/>
<accession>A0A559KIG8</accession>
<name>A0A559KIG8_9BACL</name>
<evidence type="ECO:0000313" key="4">
    <source>
        <dbReference type="Proteomes" id="UP000317036"/>
    </source>
</evidence>
<dbReference type="EMBL" id="VNJI01000001">
    <property type="protein sequence ID" value="TVY11927.1"/>
    <property type="molecule type" value="Genomic_DNA"/>
</dbReference>
<evidence type="ECO:0000259" key="2">
    <source>
        <dbReference type="Pfam" id="PF08955"/>
    </source>
</evidence>
<sequence length="234" mass="26351">MMLLSFWNQLKKQLKKKLRWKRRWLNLAAILLVAGITAVWFGVMNGKNHEPKVWSPQEQSVFGRQISTPAQPEEEVLKIANQLSGEREAFIKKAYVCGDELQLIGTLNSAGILSYHKEHPALTVSLGEDGRVLFTEKIDDLSPRCKENAYFGLDAGGNLSLFEGIPGISGSSVIRTFFQLNIEHLESSLPRETVKQLYRGIRVMDLDDYNSVLSTLSDFAIEETERAMQSTPAH</sequence>
<dbReference type="Gene3D" id="3.30.70.1740">
    <property type="entry name" value="Bypass-of-forespore C, C-terminal domain"/>
    <property type="match status" value="1"/>
</dbReference>
<keyword evidence="1" id="KW-0472">Membrane</keyword>
<dbReference type="Pfam" id="PF08955">
    <property type="entry name" value="BofC_C"/>
    <property type="match status" value="1"/>
</dbReference>
<gene>
    <name evidence="3" type="ORF">FPZ49_01175</name>
</gene>
<protein>
    <submittedName>
        <fullName evidence="3">Bypass-of-forespore protein C</fullName>
    </submittedName>
</protein>
<dbReference type="RefSeq" id="WP_144842511.1">
    <property type="nucleotide sequence ID" value="NZ_VNJI01000001.1"/>
</dbReference>
<dbReference type="InterPro" id="IPR038117">
    <property type="entry name" value="BofC_C_sf"/>
</dbReference>
<evidence type="ECO:0000313" key="3">
    <source>
        <dbReference type="EMBL" id="TVY11927.1"/>
    </source>
</evidence>
<evidence type="ECO:0000256" key="1">
    <source>
        <dbReference type="SAM" id="Phobius"/>
    </source>
</evidence>
<feature type="domain" description="Bypass of forespore C C-terminal" evidence="2">
    <location>
        <begin position="139"/>
        <end position="217"/>
    </location>
</feature>
<organism evidence="3 4">
    <name type="scientific">Paenibacillus cremeus</name>
    <dbReference type="NCBI Taxonomy" id="2163881"/>
    <lineage>
        <taxon>Bacteria</taxon>
        <taxon>Bacillati</taxon>
        <taxon>Bacillota</taxon>
        <taxon>Bacilli</taxon>
        <taxon>Bacillales</taxon>
        <taxon>Paenibacillaceae</taxon>
        <taxon>Paenibacillus</taxon>
    </lineage>
</organism>
<comment type="caution">
    <text evidence="3">The sequence shown here is derived from an EMBL/GenBank/DDBJ whole genome shotgun (WGS) entry which is preliminary data.</text>
</comment>
<dbReference type="OrthoDB" id="2678751at2"/>
<dbReference type="AlphaFoldDB" id="A0A559KIG8"/>
<keyword evidence="1" id="KW-0812">Transmembrane</keyword>